<dbReference type="EMBL" id="LGRN01000368">
    <property type="protein sequence ID" value="OJD12759.1"/>
    <property type="molecule type" value="Genomic_DNA"/>
</dbReference>
<evidence type="ECO:0000256" key="1">
    <source>
        <dbReference type="SAM" id="MobiDB-lite"/>
    </source>
</evidence>
<dbReference type="AlphaFoldDB" id="A0A1J9Q9A2"/>
<accession>A0A1J9Q9A2</accession>
<name>A0A1J9Q9A2_9EURO</name>
<organism evidence="2 3">
    <name type="scientific">Emergomyces pasteurianus Ep9510</name>
    <dbReference type="NCBI Taxonomy" id="1447872"/>
    <lineage>
        <taxon>Eukaryota</taxon>
        <taxon>Fungi</taxon>
        <taxon>Dikarya</taxon>
        <taxon>Ascomycota</taxon>
        <taxon>Pezizomycotina</taxon>
        <taxon>Eurotiomycetes</taxon>
        <taxon>Eurotiomycetidae</taxon>
        <taxon>Onygenales</taxon>
        <taxon>Ajellomycetaceae</taxon>
        <taxon>Emergomyces</taxon>
    </lineage>
</organism>
<protein>
    <submittedName>
        <fullName evidence="2">Uncharacterized protein</fullName>
    </submittedName>
</protein>
<evidence type="ECO:0000313" key="3">
    <source>
        <dbReference type="Proteomes" id="UP000182235"/>
    </source>
</evidence>
<proteinExistence type="predicted"/>
<dbReference type="VEuPathDB" id="FungiDB:AJ78_06699"/>
<gene>
    <name evidence="2" type="ORF">AJ78_06699</name>
</gene>
<evidence type="ECO:0000313" key="2">
    <source>
        <dbReference type="EMBL" id="OJD12759.1"/>
    </source>
</evidence>
<sequence length="61" mass="6604">MQKNKSANALAVSILKSSRVASRRGDVKDSEINQAVSDQRLDDSAGAGSKTGEGWIRRHHL</sequence>
<reference evidence="2 3" key="1">
    <citation type="submission" date="2015-07" db="EMBL/GenBank/DDBJ databases">
        <title>Emmonsia species relationships and genome sequence.</title>
        <authorList>
            <consortium name="The Broad Institute Genomics Platform"/>
            <person name="Cuomo C.A."/>
            <person name="Munoz J.F."/>
            <person name="Imamovic A."/>
            <person name="Priest M.E."/>
            <person name="Young S."/>
            <person name="Clay O.K."/>
            <person name="McEwen J.G."/>
        </authorList>
    </citation>
    <scope>NUCLEOTIDE SEQUENCE [LARGE SCALE GENOMIC DNA]</scope>
    <source>
        <strain evidence="2 3">UAMH 9510</strain>
    </source>
</reference>
<keyword evidence="3" id="KW-1185">Reference proteome</keyword>
<comment type="caution">
    <text evidence="2">The sequence shown here is derived from an EMBL/GenBank/DDBJ whole genome shotgun (WGS) entry which is preliminary data.</text>
</comment>
<feature type="region of interest" description="Disordered" evidence="1">
    <location>
        <begin position="19"/>
        <end position="61"/>
    </location>
</feature>
<dbReference type="Proteomes" id="UP000182235">
    <property type="component" value="Unassembled WGS sequence"/>
</dbReference>